<proteinExistence type="predicted"/>
<sequence length="85" mass="8916">MQLGTRWTAGSQPPASVPAELRETIAQVEHHLTSSAVQGGAMPGWTLTWLEGRPIAELDTGVTVSLGPDGKAVVGHIDGMNDAER</sequence>
<organism evidence="1 2">
    <name type="scientific">Microbacterium album</name>
    <dbReference type="NCBI Taxonomy" id="2053191"/>
    <lineage>
        <taxon>Bacteria</taxon>
        <taxon>Bacillati</taxon>
        <taxon>Actinomycetota</taxon>
        <taxon>Actinomycetes</taxon>
        <taxon>Micrococcales</taxon>
        <taxon>Microbacteriaceae</taxon>
        <taxon>Microbacterium</taxon>
    </lineage>
</organism>
<dbReference type="Proteomes" id="UP000657592">
    <property type="component" value="Unassembled WGS sequence"/>
</dbReference>
<protein>
    <recommendedName>
        <fullName evidence="3">Fe-S oxidoreductase</fullName>
    </recommendedName>
</protein>
<keyword evidence="2" id="KW-1185">Reference proteome</keyword>
<dbReference type="RefSeq" id="WP_188755150.1">
    <property type="nucleotide sequence ID" value="NZ_BMJY01000003.1"/>
</dbReference>
<evidence type="ECO:0000313" key="2">
    <source>
        <dbReference type="Proteomes" id="UP000657592"/>
    </source>
</evidence>
<reference evidence="1" key="2">
    <citation type="submission" date="2020-09" db="EMBL/GenBank/DDBJ databases">
        <authorList>
            <person name="Sun Q."/>
            <person name="Zhou Y."/>
        </authorList>
    </citation>
    <scope>NUCLEOTIDE SEQUENCE</scope>
    <source>
        <strain evidence="1">CGMCC 1.15794</strain>
    </source>
</reference>
<dbReference type="EMBL" id="BMJY01000003">
    <property type="protein sequence ID" value="GGH38897.1"/>
    <property type="molecule type" value="Genomic_DNA"/>
</dbReference>
<reference evidence="1" key="1">
    <citation type="journal article" date="2014" name="Int. J. Syst. Evol. Microbiol.">
        <title>Complete genome sequence of Corynebacterium casei LMG S-19264T (=DSM 44701T), isolated from a smear-ripened cheese.</title>
        <authorList>
            <consortium name="US DOE Joint Genome Institute (JGI-PGF)"/>
            <person name="Walter F."/>
            <person name="Albersmeier A."/>
            <person name="Kalinowski J."/>
            <person name="Ruckert C."/>
        </authorList>
    </citation>
    <scope>NUCLEOTIDE SEQUENCE</scope>
    <source>
        <strain evidence="1">CGMCC 1.15794</strain>
    </source>
</reference>
<dbReference type="AlphaFoldDB" id="A0A917IDX6"/>
<evidence type="ECO:0000313" key="1">
    <source>
        <dbReference type="EMBL" id="GGH38897.1"/>
    </source>
</evidence>
<evidence type="ECO:0008006" key="3">
    <source>
        <dbReference type="Google" id="ProtNLM"/>
    </source>
</evidence>
<comment type="caution">
    <text evidence="1">The sequence shown here is derived from an EMBL/GenBank/DDBJ whole genome shotgun (WGS) entry which is preliminary data.</text>
</comment>
<gene>
    <name evidence="1" type="ORF">GCM10010921_09790</name>
</gene>
<accession>A0A917IDX6</accession>
<name>A0A917IDX6_9MICO</name>